<gene>
    <name evidence="1" type="ORF">KK083_29315</name>
</gene>
<protein>
    <submittedName>
        <fullName evidence="1">Uncharacterized protein</fullName>
    </submittedName>
</protein>
<evidence type="ECO:0000313" key="2">
    <source>
        <dbReference type="Proteomes" id="UP001319200"/>
    </source>
</evidence>
<sequence length="127" mass="14909">MKQGLLTLTFILLTGICFGQYVGHATLRDRVKKDTLVDNNLKMKFILDSTRVFISAFDSNGKLVWHTDPWADNKLMEYRVKRPVVVRYSFQKNEWTDGKEKIWIVYNNTQFGTVDKLTGKFRWLGQD</sequence>
<keyword evidence="2" id="KW-1185">Reference proteome</keyword>
<dbReference type="AlphaFoldDB" id="A0AAP2DR88"/>
<reference evidence="1 2" key="1">
    <citation type="submission" date="2021-05" db="EMBL/GenBank/DDBJ databases">
        <title>A Polyphasic approach of four new species of the genus Ohtaekwangia: Ohtaekwangia histidinii sp. nov., Ohtaekwangia cretensis sp. nov., Ohtaekwangia indiensis sp. nov., Ohtaekwangia reichenbachii sp. nov. from diverse environment.</title>
        <authorList>
            <person name="Octaviana S."/>
        </authorList>
    </citation>
    <scope>NUCLEOTIDE SEQUENCE [LARGE SCALE GENOMIC DNA]</scope>
    <source>
        <strain evidence="1 2">PWU4</strain>
    </source>
</reference>
<evidence type="ECO:0000313" key="1">
    <source>
        <dbReference type="EMBL" id="MBT1701028.1"/>
    </source>
</evidence>
<comment type="caution">
    <text evidence="1">The sequence shown here is derived from an EMBL/GenBank/DDBJ whole genome shotgun (WGS) entry which is preliminary data.</text>
</comment>
<proteinExistence type="predicted"/>
<dbReference type="Proteomes" id="UP001319200">
    <property type="component" value="Unassembled WGS sequence"/>
</dbReference>
<organism evidence="1 2">
    <name type="scientific">Chryseosolibacter histidini</name>
    <dbReference type="NCBI Taxonomy" id="2782349"/>
    <lineage>
        <taxon>Bacteria</taxon>
        <taxon>Pseudomonadati</taxon>
        <taxon>Bacteroidota</taxon>
        <taxon>Cytophagia</taxon>
        <taxon>Cytophagales</taxon>
        <taxon>Chryseotaleaceae</taxon>
        <taxon>Chryseosolibacter</taxon>
    </lineage>
</organism>
<name>A0AAP2DR88_9BACT</name>
<dbReference type="EMBL" id="JAHESF010000055">
    <property type="protein sequence ID" value="MBT1701028.1"/>
    <property type="molecule type" value="Genomic_DNA"/>
</dbReference>
<accession>A0AAP2DR88</accession>
<dbReference type="RefSeq" id="WP_254169715.1">
    <property type="nucleotide sequence ID" value="NZ_JAHESF010000055.1"/>
</dbReference>